<dbReference type="SUPFAM" id="SSF46894">
    <property type="entry name" value="C-terminal effector domain of the bipartite response regulators"/>
    <property type="match status" value="1"/>
</dbReference>
<evidence type="ECO:0000256" key="2">
    <source>
        <dbReference type="ARBA" id="ARBA00023125"/>
    </source>
</evidence>
<dbReference type="PROSITE" id="PS50043">
    <property type="entry name" value="HTH_LUXR_2"/>
    <property type="match status" value="1"/>
</dbReference>
<dbReference type="InterPro" id="IPR011006">
    <property type="entry name" value="CheY-like_superfamily"/>
</dbReference>
<evidence type="ECO:0000259" key="4">
    <source>
        <dbReference type="PROSITE" id="PS50043"/>
    </source>
</evidence>
<dbReference type="PANTHER" id="PTHR45566">
    <property type="entry name" value="HTH-TYPE TRANSCRIPTIONAL REGULATOR YHJB-RELATED"/>
    <property type="match status" value="1"/>
</dbReference>
<dbReference type="SMART" id="SM00421">
    <property type="entry name" value="HTH_LUXR"/>
    <property type="match status" value="1"/>
</dbReference>
<evidence type="ECO:0000259" key="5">
    <source>
        <dbReference type="PROSITE" id="PS50110"/>
    </source>
</evidence>
<dbReference type="CDD" id="cd17535">
    <property type="entry name" value="REC_NarL-like"/>
    <property type="match status" value="1"/>
</dbReference>
<dbReference type="PRINTS" id="PR00038">
    <property type="entry name" value="HTHLUXR"/>
</dbReference>
<comment type="caution">
    <text evidence="6">The sequence shown here is derived from an EMBL/GenBank/DDBJ whole genome shotgun (WGS) entry which is preliminary data.</text>
</comment>
<feature type="domain" description="HTH luxR-type" evidence="4">
    <location>
        <begin position="172"/>
        <end position="237"/>
    </location>
</feature>
<organism evidence="6 7">
    <name type="scientific">Kribbella alba</name>
    <dbReference type="NCBI Taxonomy" id="190197"/>
    <lineage>
        <taxon>Bacteria</taxon>
        <taxon>Bacillati</taxon>
        <taxon>Actinomycetota</taxon>
        <taxon>Actinomycetes</taxon>
        <taxon>Propionibacteriales</taxon>
        <taxon>Kribbellaceae</taxon>
        <taxon>Kribbella</taxon>
    </lineage>
</organism>
<dbReference type="InterPro" id="IPR001789">
    <property type="entry name" value="Sig_transdc_resp-reg_receiver"/>
</dbReference>
<keyword evidence="7" id="KW-1185">Reference proteome</keyword>
<accession>A0ABN2FFF0</accession>
<dbReference type="Gene3D" id="3.40.50.2300">
    <property type="match status" value="1"/>
</dbReference>
<evidence type="ECO:0000256" key="1">
    <source>
        <dbReference type="ARBA" id="ARBA00022553"/>
    </source>
</evidence>
<dbReference type="PROSITE" id="PS50110">
    <property type="entry name" value="RESPONSE_REGULATORY"/>
    <property type="match status" value="1"/>
</dbReference>
<protein>
    <submittedName>
        <fullName evidence="6">Response regulator transcription factor</fullName>
    </submittedName>
</protein>
<dbReference type="PANTHER" id="PTHR45566:SF2">
    <property type="entry name" value="NARL SUBFAMILY"/>
    <property type="match status" value="1"/>
</dbReference>
<dbReference type="SUPFAM" id="SSF52172">
    <property type="entry name" value="CheY-like"/>
    <property type="match status" value="1"/>
</dbReference>
<dbReference type="Pfam" id="PF00196">
    <property type="entry name" value="GerE"/>
    <property type="match status" value="1"/>
</dbReference>
<dbReference type="InterPro" id="IPR000792">
    <property type="entry name" value="Tscrpt_reg_LuxR_C"/>
</dbReference>
<keyword evidence="2" id="KW-0238">DNA-binding</keyword>
<gene>
    <name evidence="6" type="ORF">GCM10009744_38860</name>
</gene>
<reference evidence="6 7" key="1">
    <citation type="journal article" date="2019" name="Int. J. Syst. Evol. Microbiol.">
        <title>The Global Catalogue of Microorganisms (GCM) 10K type strain sequencing project: providing services to taxonomists for standard genome sequencing and annotation.</title>
        <authorList>
            <consortium name="The Broad Institute Genomics Platform"/>
            <consortium name="The Broad Institute Genome Sequencing Center for Infectious Disease"/>
            <person name="Wu L."/>
            <person name="Ma J."/>
        </authorList>
    </citation>
    <scope>NUCLEOTIDE SEQUENCE [LARGE SCALE GENOMIC DNA]</scope>
    <source>
        <strain evidence="6 7">JCM 14306</strain>
    </source>
</reference>
<sequence length="257" mass="27616">MTGELASARPEQSAETVQADLADDAGVVVLLVDDHRVFAEALAGQLLAEHGIDRVELAGSLDAARALLSSDRPDLVLLDLSLAEESGFELLTELATVEDAPTAVVLSGHSEPRLIVKALECGAKGWVSKTTRLDTLVDALWQVIDGQMYLAPSTLQPVLTQLLADLNSRKKSSAFEDTLTPRELEVLRCLVSGMTRAEVAQHLFLSMNTVRTHVQSLLRRSDQHSALALVAFARSQGVQGIDETDNPHGLSRPGSSH</sequence>
<feature type="modified residue" description="4-aspartylphosphate" evidence="3">
    <location>
        <position position="79"/>
    </location>
</feature>
<dbReference type="EMBL" id="BAAANE010000007">
    <property type="protein sequence ID" value="GAA1644462.1"/>
    <property type="molecule type" value="Genomic_DNA"/>
</dbReference>
<dbReference type="Pfam" id="PF00072">
    <property type="entry name" value="Response_reg"/>
    <property type="match status" value="1"/>
</dbReference>
<dbReference type="CDD" id="cd06170">
    <property type="entry name" value="LuxR_C_like"/>
    <property type="match status" value="1"/>
</dbReference>
<evidence type="ECO:0000313" key="6">
    <source>
        <dbReference type="EMBL" id="GAA1644462.1"/>
    </source>
</evidence>
<feature type="domain" description="Response regulatory" evidence="5">
    <location>
        <begin position="28"/>
        <end position="144"/>
    </location>
</feature>
<dbReference type="SMART" id="SM00448">
    <property type="entry name" value="REC"/>
    <property type="match status" value="1"/>
</dbReference>
<evidence type="ECO:0000256" key="3">
    <source>
        <dbReference type="PROSITE-ProRule" id="PRU00169"/>
    </source>
</evidence>
<keyword evidence="1 3" id="KW-0597">Phosphoprotein</keyword>
<dbReference type="InterPro" id="IPR016032">
    <property type="entry name" value="Sig_transdc_resp-reg_C-effctor"/>
</dbReference>
<proteinExistence type="predicted"/>
<evidence type="ECO:0000313" key="7">
    <source>
        <dbReference type="Proteomes" id="UP001501319"/>
    </source>
</evidence>
<dbReference type="Proteomes" id="UP001501319">
    <property type="component" value="Unassembled WGS sequence"/>
</dbReference>
<dbReference type="InterPro" id="IPR051015">
    <property type="entry name" value="EvgA-like"/>
</dbReference>
<dbReference type="InterPro" id="IPR058245">
    <property type="entry name" value="NreC/VraR/RcsB-like_REC"/>
</dbReference>
<name>A0ABN2FFF0_9ACTN</name>